<feature type="region of interest" description="Disordered" evidence="1">
    <location>
        <begin position="26"/>
        <end position="77"/>
    </location>
</feature>
<feature type="compositionally biased region" description="Basic and acidic residues" evidence="1">
    <location>
        <begin position="26"/>
        <end position="46"/>
    </location>
</feature>
<protein>
    <submittedName>
        <fullName evidence="2">Uncharacterized protein</fullName>
    </submittedName>
</protein>
<gene>
    <name evidence="2" type="ORF">M378DRAFT_641450</name>
</gene>
<dbReference type="EMBL" id="KN818253">
    <property type="protein sequence ID" value="KIL63985.1"/>
    <property type="molecule type" value="Genomic_DNA"/>
</dbReference>
<name>A0A0C2SLE8_AMAMK</name>
<dbReference type="AlphaFoldDB" id="A0A0C2SLE8"/>
<dbReference type="HOGENOM" id="CLU_2196259_0_0_1"/>
<sequence length="108" mass="12519">MDVETRFEYPGAATIQTFLRTLPDTVRRQESTRKDARARWQERELAKAGGGSKAEEPENEGNAAMRTDWEDCGRGRHMDDDRALQQLDLDADWDPEVHEKQMAELVWQ</sequence>
<dbReference type="OrthoDB" id="10252032at2759"/>
<dbReference type="Proteomes" id="UP000054549">
    <property type="component" value="Unassembled WGS sequence"/>
</dbReference>
<keyword evidence="3" id="KW-1185">Reference proteome</keyword>
<accession>A0A0C2SLE8</accession>
<proteinExistence type="predicted"/>
<feature type="compositionally biased region" description="Basic and acidic residues" evidence="1">
    <location>
        <begin position="67"/>
        <end position="77"/>
    </location>
</feature>
<evidence type="ECO:0000256" key="1">
    <source>
        <dbReference type="SAM" id="MobiDB-lite"/>
    </source>
</evidence>
<evidence type="ECO:0000313" key="2">
    <source>
        <dbReference type="EMBL" id="KIL63985.1"/>
    </source>
</evidence>
<dbReference type="InParanoid" id="A0A0C2SLE8"/>
<dbReference type="STRING" id="946122.A0A0C2SLE8"/>
<reference evidence="2 3" key="1">
    <citation type="submission" date="2014-04" db="EMBL/GenBank/DDBJ databases">
        <title>Evolutionary Origins and Diversification of the Mycorrhizal Mutualists.</title>
        <authorList>
            <consortium name="DOE Joint Genome Institute"/>
            <consortium name="Mycorrhizal Genomics Consortium"/>
            <person name="Kohler A."/>
            <person name="Kuo A."/>
            <person name="Nagy L.G."/>
            <person name="Floudas D."/>
            <person name="Copeland A."/>
            <person name="Barry K.W."/>
            <person name="Cichocki N."/>
            <person name="Veneault-Fourrey C."/>
            <person name="LaButti K."/>
            <person name="Lindquist E.A."/>
            <person name="Lipzen A."/>
            <person name="Lundell T."/>
            <person name="Morin E."/>
            <person name="Murat C."/>
            <person name="Riley R."/>
            <person name="Ohm R."/>
            <person name="Sun H."/>
            <person name="Tunlid A."/>
            <person name="Henrissat B."/>
            <person name="Grigoriev I.V."/>
            <person name="Hibbett D.S."/>
            <person name="Martin F."/>
        </authorList>
    </citation>
    <scope>NUCLEOTIDE SEQUENCE [LARGE SCALE GENOMIC DNA]</scope>
    <source>
        <strain evidence="2 3">Koide BX008</strain>
    </source>
</reference>
<organism evidence="2 3">
    <name type="scientific">Amanita muscaria (strain Koide BX008)</name>
    <dbReference type="NCBI Taxonomy" id="946122"/>
    <lineage>
        <taxon>Eukaryota</taxon>
        <taxon>Fungi</taxon>
        <taxon>Dikarya</taxon>
        <taxon>Basidiomycota</taxon>
        <taxon>Agaricomycotina</taxon>
        <taxon>Agaricomycetes</taxon>
        <taxon>Agaricomycetidae</taxon>
        <taxon>Agaricales</taxon>
        <taxon>Pluteineae</taxon>
        <taxon>Amanitaceae</taxon>
        <taxon>Amanita</taxon>
    </lineage>
</organism>
<evidence type="ECO:0000313" key="3">
    <source>
        <dbReference type="Proteomes" id="UP000054549"/>
    </source>
</evidence>